<evidence type="ECO:0000313" key="2">
    <source>
        <dbReference type="EMBL" id="CUS39143.1"/>
    </source>
</evidence>
<name>A0A0S4LNI2_9BACT</name>
<protein>
    <submittedName>
        <fullName evidence="2">Uncharacterized protein</fullName>
    </submittedName>
</protein>
<dbReference type="EMBL" id="CZQA01000013">
    <property type="protein sequence ID" value="CUS39143.1"/>
    <property type="molecule type" value="Genomic_DNA"/>
</dbReference>
<evidence type="ECO:0000256" key="1">
    <source>
        <dbReference type="SAM" id="MobiDB-lite"/>
    </source>
</evidence>
<sequence>MRQQSQEFAKSPRELPRVERSAAEQPRIDTPRFVISLDQDKWRGYLQGYPDQSAQGDSFDEVEFKLSLLWRDLVGRKSPTFRKAA</sequence>
<reference evidence="2 3" key="1">
    <citation type="submission" date="2015-10" db="EMBL/GenBank/DDBJ databases">
        <authorList>
            <person name="Gilbert D.G."/>
        </authorList>
    </citation>
    <scope>NUCLEOTIDE SEQUENCE [LARGE SCALE GENOMIC DNA]</scope>
    <source>
        <strain evidence="2">COMA1</strain>
    </source>
</reference>
<evidence type="ECO:0000313" key="3">
    <source>
        <dbReference type="Proteomes" id="UP000199032"/>
    </source>
</evidence>
<dbReference type="RefSeq" id="WP_141654422.1">
    <property type="nucleotide sequence ID" value="NZ_CZQA01000013.1"/>
</dbReference>
<feature type="compositionally biased region" description="Basic and acidic residues" evidence="1">
    <location>
        <begin position="10"/>
        <end position="26"/>
    </location>
</feature>
<dbReference type="OrthoDB" id="9800022at2"/>
<dbReference type="AlphaFoldDB" id="A0A0S4LNI2"/>
<proteinExistence type="predicted"/>
<keyword evidence="3" id="KW-1185">Reference proteome</keyword>
<dbReference type="Proteomes" id="UP000199032">
    <property type="component" value="Unassembled WGS sequence"/>
</dbReference>
<accession>A0A0S4LNI2</accession>
<gene>
    <name evidence="2" type="ORF">COMA1_70048</name>
</gene>
<feature type="region of interest" description="Disordered" evidence="1">
    <location>
        <begin position="1"/>
        <end position="26"/>
    </location>
</feature>
<organism evidence="2 3">
    <name type="scientific">Candidatus Nitrospira nitrosa</name>
    <dbReference type="NCBI Taxonomy" id="1742972"/>
    <lineage>
        <taxon>Bacteria</taxon>
        <taxon>Pseudomonadati</taxon>
        <taxon>Nitrospirota</taxon>
        <taxon>Nitrospiria</taxon>
        <taxon>Nitrospirales</taxon>
        <taxon>Nitrospiraceae</taxon>
        <taxon>Nitrospira</taxon>
    </lineage>
</organism>